<dbReference type="AlphaFoldDB" id="A0A7U3UP75"/>
<dbReference type="Gene3D" id="3.40.50.300">
    <property type="entry name" value="P-loop containing nucleotide triphosphate hydrolases"/>
    <property type="match status" value="2"/>
</dbReference>
<evidence type="ECO:0000313" key="3">
    <source>
        <dbReference type="EMBL" id="BBA96194.1"/>
    </source>
</evidence>
<evidence type="ECO:0000313" key="4">
    <source>
        <dbReference type="Proteomes" id="UP000595703"/>
    </source>
</evidence>
<dbReference type="Pfam" id="PF14490">
    <property type="entry name" value="HHH_RecD2"/>
    <property type="match status" value="1"/>
</dbReference>
<sequence length="889" mass="88097">MSWSSRSTEAFRVTSPTPPDDSTAPAAPPAPANPPASAALADGGSVPAARPRPAGKPDLAGLAAAMRSIERGENPAAPAPRGDAAEARRKRREAMAEETARLQALEAAEAPGAPGGADEAEPAEPGGEHPDAEGRTAPSASEEAPAGAEGTEPTPEDAEDAEDTEAVGRERDASGEDDAATAADAPGGGTPEGSAQPAGGTEADPDTEFDPDTAANPSGPDDEHGTAGAEAAPAAADGRRRDADSTTPGPDHPDDQDARLRGGGPGGGDRGRSAAATPSRGPQAAGAAPGAARPASGADARGAGGAAASGAPRAPLDAAAVAAAREVLAGGGAPGELAEPVVRALGEGAAELVRQDPWGVLGLPGVRVGVEQVDAFARAVLGGAVGPGDARRVCALVGHVLDRAAEQGHTALGGDALRAALARWSVPDPDAALAAAVEEGRVLVFRAEPEGADAAAEDAEDAEPAPVPLLFGLDRYALAEESLADGCVRLLRSFEGAGDGAEPDWEAAAAAAPSPSAAELIRAAAADGLVLHTGGEAARAEPAALVAAARAAGLRAYAAAYTDSGRRRLAAVPGIGEEGARTVAGLLAGARAADGSLPVDLLAVLDAPQLSVEEAATLVEAVPDGARLVLSGDPHTLWSAGPGRAFADLLASKTCPRVASRTPDPGPIGELTSCVAVGELAPVDAPGKEVVVVPVRAPGEAVHRAVQLVADSVPRAFGVPPEHTQVITLAHGGPVGTRALNAALKERLNPGPGRFGGFDEGDRVVHVPAPGRTHPAVVVGAEPDGLRLDGEGGPVLVPRAEVAATVRHGWAVTGHQAAGIRWPAAVVVVPGDAGALLTRGWVYTAFSRGERHLSVVQGAEQALAAAVAGPVASERTTRLAAVLRELAAE</sequence>
<gene>
    <name evidence="3" type="ORF">RVR_1380</name>
</gene>
<protein>
    <recommendedName>
        <fullName evidence="2">ATP-dependent RecD2 DNA helicase-like helix-hairpin-helix domain-containing protein</fullName>
    </recommendedName>
</protein>
<reference evidence="3 4" key="1">
    <citation type="journal article" date="2010" name="J. Bacteriol.">
        <title>Biochemical characterization of a novel indole prenyltransferase from Streptomyces sp. SN-593.</title>
        <authorList>
            <person name="Takahashi S."/>
            <person name="Takagi H."/>
            <person name="Toyoda A."/>
            <person name="Uramoto M."/>
            <person name="Nogawa T."/>
            <person name="Ueki M."/>
            <person name="Sakaki Y."/>
            <person name="Osada H."/>
        </authorList>
    </citation>
    <scope>NUCLEOTIDE SEQUENCE [LARGE SCALE GENOMIC DNA]</scope>
    <source>
        <strain evidence="3 4">SN-593</strain>
    </source>
</reference>
<name>A0A7U3UP75_9ACTN</name>
<organism evidence="3 4">
    <name type="scientific">Actinacidiphila reveromycinica</name>
    <dbReference type="NCBI Taxonomy" id="659352"/>
    <lineage>
        <taxon>Bacteria</taxon>
        <taxon>Bacillati</taxon>
        <taxon>Actinomycetota</taxon>
        <taxon>Actinomycetes</taxon>
        <taxon>Kitasatosporales</taxon>
        <taxon>Streptomycetaceae</taxon>
        <taxon>Actinacidiphila</taxon>
    </lineage>
</organism>
<feature type="compositionally biased region" description="Acidic residues" evidence="1">
    <location>
        <begin position="154"/>
        <end position="165"/>
    </location>
</feature>
<dbReference type="Pfam" id="PF13604">
    <property type="entry name" value="AAA_30"/>
    <property type="match status" value="1"/>
</dbReference>
<dbReference type="EMBL" id="AP018365">
    <property type="protein sequence ID" value="BBA96194.1"/>
    <property type="molecule type" value="Genomic_DNA"/>
</dbReference>
<accession>A0A7U3UP75</accession>
<feature type="compositionally biased region" description="Low complexity" evidence="1">
    <location>
        <begin position="137"/>
        <end position="153"/>
    </location>
</feature>
<feature type="domain" description="ATP-dependent RecD2 DNA helicase-like helix-hairpin-helix" evidence="2">
    <location>
        <begin position="325"/>
        <end position="410"/>
    </location>
</feature>
<evidence type="ECO:0000259" key="2">
    <source>
        <dbReference type="Pfam" id="PF14490"/>
    </source>
</evidence>
<feature type="region of interest" description="Disordered" evidence="1">
    <location>
        <begin position="1"/>
        <end position="311"/>
    </location>
</feature>
<reference evidence="3 4" key="3">
    <citation type="journal article" date="2011" name="Nat. Chem. Biol.">
        <title>Reveromycin A biosynthesis uses RevG and RevJ for stereospecific spiroacetal formation.</title>
        <authorList>
            <person name="Takahashi S."/>
            <person name="Toyoda A."/>
            <person name="Sekiyama Y."/>
            <person name="Takagi H."/>
            <person name="Nogawa T."/>
            <person name="Uramoto M."/>
            <person name="Suzuki R."/>
            <person name="Koshino H."/>
            <person name="Kumano T."/>
            <person name="Panthee S."/>
            <person name="Dairi T."/>
            <person name="Ishikawa J."/>
            <person name="Ikeda H."/>
            <person name="Sakaki Y."/>
            <person name="Osada H."/>
        </authorList>
    </citation>
    <scope>NUCLEOTIDE SEQUENCE [LARGE SCALE GENOMIC DNA]</scope>
    <source>
        <strain evidence="3 4">SN-593</strain>
    </source>
</reference>
<feature type="compositionally biased region" description="Basic and acidic residues" evidence="1">
    <location>
        <begin position="251"/>
        <end position="260"/>
    </location>
</feature>
<feature type="compositionally biased region" description="Low complexity" evidence="1">
    <location>
        <begin position="226"/>
        <end position="236"/>
    </location>
</feature>
<dbReference type="InterPro" id="IPR029493">
    <property type="entry name" value="RecD2-like_HHH"/>
</dbReference>
<dbReference type="Gene3D" id="2.30.30.940">
    <property type="match status" value="1"/>
</dbReference>
<evidence type="ECO:0000256" key="1">
    <source>
        <dbReference type="SAM" id="MobiDB-lite"/>
    </source>
</evidence>
<dbReference type="InterPro" id="IPR027417">
    <property type="entry name" value="P-loop_NTPase"/>
</dbReference>
<dbReference type="KEGG" id="arev:RVR_1380"/>
<keyword evidence="4" id="KW-1185">Reference proteome</keyword>
<dbReference type="SUPFAM" id="SSF52540">
    <property type="entry name" value="P-loop containing nucleoside triphosphate hydrolases"/>
    <property type="match status" value="1"/>
</dbReference>
<dbReference type="Proteomes" id="UP000595703">
    <property type="component" value="Chromosome"/>
</dbReference>
<proteinExistence type="predicted"/>
<reference evidence="3 4" key="2">
    <citation type="journal article" date="2011" name="J. Antibiot.">
        <title>Furaquinocins I and J: novel polyketide isoprenoid hybrid compounds from Streptomyces reveromyceticus SN-593.</title>
        <authorList>
            <person name="Panthee S."/>
            <person name="Takahashi S."/>
            <person name="Takagi H."/>
            <person name="Nogawa T."/>
            <person name="Oowada E."/>
            <person name="Uramoto M."/>
            <person name="Osada H."/>
        </authorList>
    </citation>
    <scope>NUCLEOTIDE SEQUENCE [LARGE SCALE GENOMIC DNA]</scope>
    <source>
        <strain evidence="3 4">SN-593</strain>
    </source>
</reference>
<feature type="compositionally biased region" description="Basic and acidic residues" evidence="1">
    <location>
        <begin position="83"/>
        <end position="100"/>
    </location>
</feature>
<feature type="compositionally biased region" description="Low complexity" evidence="1">
    <location>
        <begin position="273"/>
        <end position="301"/>
    </location>
</feature>
<reference evidence="3 4" key="4">
    <citation type="journal article" date="2020" name="Sci. Rep.">
        <title>beta-carboline chemical signals induce reveromycin production through a LuxR family regulator in Streptomyces sp. SN-593.</title>
        <authorList>
            <person name="Panthee S."/>
            <person name="Kito N."/>
            <person name="Hayashi T."/>
            <person name="Shimizu T."/>
            <person name="Ishikawa J."/>
            <person name="Hamamoto H."/>
            <person name="Osada H."/>
            <person name="Takahashi S."/>
        </authorList>
    </citation>
    <scope>NUCLEOTIDE SEQUENCE [LARGE SCALE GENOMIC DNA]</scope>
    <source>
        <strain evidence="3 4">SN-593</strain>
    </source>
</reference>